<protein>
    <recommendedName>
        <fullName evidence="3">B30.2/SPRY domain-containing protein</fullName>
    </recommendedName>
</protein>
<keyword evidence="2" id="KW-1185">Reference proteome</keyword>
<reference evidence="1 2" key="1">
    <citation type="journal article" date="2022" name="bioRxiv">
        <title>Genomics of Preaxostyla Flagellates Illuminates Evolutionary Transitions and the Path Towards Mitochondrial Loss.</title>
        <authorList>
            <person name="Novak L.V.F."/>
            <person name="Treitli S.C."/>
            <person name="Pyrih J."/>
            <person name="Halakuc P."/>
            <person name="Pipaliya S.V."/>
            <person name="Vacek V."/>
            <person name="Brzon O."/>
            <person name="Soukal P."/>
            <person name="Eme L."/>
            <person name="Dacks J.B."/>
            <person name="Karnkowska A."/>
            <person name="Elias M."/>
            <person name="Hampl V."/>
        </authorList>
    </citation>
    <scope>NUCLEOTIDE SEQUENCE [LARGE SCALE GENOMIC DNA]</scope>
    <source>
        <strain evidence="1">NAU3</strain>
        <tissue evidence="1">Gut</tissue>
    </source>
</reference>
<organism evidence="1 2">
    <name type="scientific">Blattamonas nauphoetae</name>
    <dbReference type="NCBI Taxonomy" id="2049346"/>
    <lineage>
        <taxon>Eukaryota</taxon>
        <taxon>Metamonada</taxon>
        <taxon>Preaxostyla</taxon>
        <taxon>Oxymonadida</taxon>
        <taxon>Blattamonas</taxon>
    </lineage>
</organism>
<comment type="caution">
    <text evidence="1">The sequence shown here is derived from an EMBL/GenBank/DDBJ whole genome shotgun (WGS) entry which is preliminary data.</text>
</comment>
<dbReference type="EMBL" id="JARBJD010000190">
    <property type="protein sequence ID" value="KAK2947829.1"/>
    <property type="molecule type" value="Genomic_DNA"/>
</dbReference>
<name>A0ABQ9XAE2_9EUKA</name>
<evidence type="ECO:0008006" key="3">
    <source>
        <dbReference type="Google" id="ProtNLM"/>
    </source>
</evidence>
<gene>
    <name evidence="1" type="ORF">BLNAU_17249</name>
</gene>
<sequence length="582" mass="65171">MTKQHNTNKSSNHVISSGTLSPFETVKIGYHIDDTLMEKATFLLEEIASKYDPDADEYTFHLVPDKDDSVNSFVESIVILASSRFEKIVKSTLTLVTEFLPFWSLHVRVQVLQAGLIPRLVTALNQQAYAFTENNISFFMLDVITSSLWLSTLTRIGDLASKPPSEQLFVHETVFKHVLLPLTQYFWTLFRIQHNLNINHHQMFKRLLTLTIRVSPSHEPTMMFSLSLPVTTMLMISLANRDSDRICEDMISLSIINDEWISAGGEIRRNGERLNRALKSDGFDDFLEQIMKNDEHGESWIRELSCSQLATIATFSHFDVQCSFPSSPPRLAAPHSPTISDTRWKASPTLSLRMSRTARMKRSLTNETDTDISDSSLHPLHCFPSGFKGTLHVPTQLMALPQLLFTDSAHFTIDCTTITRSAVGLPSKAYYCTSSIVLGDPVTKGIVSVTLTILSFPTVGYHVGAVRIGLLESTAAVPKLGEILGDNVKGSLWCNTPSTQHARRNAYCHSKLNEGDCVRMEVDMDSNPRTVQFFVNGESGRCFVSGLPPSRHGQRSVRLLVDRPTAFFCDRALFGNKNALIH</sequence>
<evidence type="ECO:0000313" key="2">
    <source>
        <dbReference type="Proteomes" id="UP001281761"/>
    </source>
</evidence>
<dbReference type="InterPro" id="IPR043136">
    <property type="entry name" value="B30.2/SPRY_sf"/>
</dbReference>
<dbReference type="Gene3D" id="2.60.120.920">
    <property type="match status" value="1"/>
</dbReference>
<dbReference type="Proteomes" id="UP001281761">
    <property type="component" value="Unassembled WGS sequence"/>
</dbReference>
<evidence type="ECO:0000313" key="1">
    <source>
        <dbReference type="EMBL" id="KAK2947829.1"/>
    </source>
</evidence>
<accession>A0ABQ9XAE2</accession>
<proteinExistence type="predicted"/>